<name>A0A255ZLM2_9FLAO</name>
<dbReference type="Pfam" id="PF10988">
    <property type="entry name" value="DUF2807"/>
    <property type="match status" value="1"/>
</dbReference>
<gene>
    <name evidence="2" type="ORF">CHX27_12780</name>
</gene>
<proteinExistence type="predicted"/>
<dbReference type="InterPro" id="IPR021255">
    <property type="entry name" value="DUF2807"/>
</dbReference>
<reference evidence="2 3" key="1">
    <citation type="submission" date="2017-07" db="EMBL/GenBank/DDBJ databases">
        <title>Flavobacterium cyanobacteriorum sp. nov., isolated from cyanobacterial aggregates in a eutrophic lake.</title>
        <authorList>
            <person name="Cai H."/>
        </authorList>
    </citation>
    <scope>NUCLEOTIDE SEQUENCE [LARGE SCALE GENOMIC DNA]</scope>
    <source>
        <strain evidence="2 3">TH167</strain>
    </source>
</reference>
<feature type="domain" description="Putative auto-transporter adhesin head GIN" evidence="1">
    <location>
        <begin position="29"/>
        <end position="208"/>
    </location>
</feature>
<dbReference type="Proteomes" id="UP000216035">
    <property type="component" value="Unassembled WGS sequence"/>
</dbReference>
<evidence type="ECO:0000313" key="2">
    <source>
        <dbReference type="EMBL" id="OYQ41540.1"/>
    </source>
</evidence>
<sequence length="224" mass="24321">MNKVFQFITVLLFSVSTVAQKSKTLSLTDFSKIEVFDRITLVLVPANETKAEISGAYQNEVTLVQKNDVLKIRMPLKKLLDGEFTKVILHYKNITRVEANEGSSVSNTDVLQGQNIDFEAKEGAEIRINTELDFAKSRATTGGIIVLAGRAAVQEISIGTGGRFEGKDLQTEETTVTITTGGNAQVKASETVNAKVRAGGTIEVYGNPKNLNETRVLGGTIVRK</sequence>
<comment type="caution">
    <text evidence="2">The sequence shown here is derived from an EMBL/GenBank/DDBJ whole genome shotgun (WGS) entry which is preliminary data.</text>
</comment>
<keyword evidence="3" id="KW-1185">Reference proteome</keyword>
<protein>
    <recommendedName>
        <fullName evidence="1">Putative auto-transporter adhesin head GIN domain-containing protein</fullName>
    </recommendedName>
</protein>
<evidence type="ECO:0000259" key="1">
    <source>
        <dbReference type="Pfam" id="PF10988"/>
    </source>
</evidence>
<organism evidence="2 3">
    <name type="scientific">Flavobacterium aurantiibacter</name>
    <dbReference type="NCBI Taxonomy" id="2023067"/>
    <lineage>
        <taxon>Bacteria</taxon>
        <taxon>Pseudomonadati</taxon>
        <taxon>Bacteroidota</taxon>
        <taxon>Flavobacteriia</taxon>
        <taxon>Flavobacteriales</taxon>
        <taxon>Flavobacteriaceae</taxon>
        <taxon>Flavobacterium</taxon>
    </lineage>
</organism>
<evidence type="ECO:0000313" key="3">
    <source>
        <dbReference type="Proteomes" id="UP000216035"/>
    </source>
</evidence>
<dbReference type="OrthoDB" id="704821at2"/>
<accession>A0A255ZLM2</accession>
<dbReference type="AlphaFoldDB" id="A0A255ZLM2"/>
<dbReference type="EMBL" id="NOXX01000218">
    <property type="protein sequence ID" value="OYQ41540.1"/>
    <property type="molecule type" value="Genomic_DNA"/>
</dbReference>
<dbReference type="RefSeq" id="WP_094487151.1">
    <property type="nucleotide sequence ID" value="NZ_NOXX01000218.1"/>
</dbReference>
<dbReference type="Gene3D" id="2.160.20.120">
    <property type="match status" value="1"/>
</dbReference>